<evidence type="ECO:0000256" key="1">
    <source>
        <dbReference type="SAM" id="MobiDB-lite"/>
    </source>
</evidence>
<evidence type="ECO:0000313" key="2">
    <source>
        <dbReference type="EMBL" id="EEF42800.1"/>
    </source>
</evidence>
<sequence length="84" mass="9153">MKVLEIELKSNLPLHAARFQTIAVTISSFYTSTQFQAQANSSCPSAENNAQKSREVECQPNSHGMQVSQLSSSSTSALSKNYVN</sequence>
<evidence type="ECO:0000313" key="3">
    <source>
        <dbReference type="Proteomes" id="UP000008311"/>
    </source>
</evidence>
<dbReference type="Proteomes" id="UP000008311">
    <property type="component" value="Unassembled WGS sequence"/>
</dbReference>
<protein>
    <submittedName>
        <fullName evidence="2">Uncharacterized protein</fullName>
    </submittedName>
</protein>
<feature type="compositionally biased region" description="Low complexity" evidence="1">
    <location>
        <begin position="68"/>
        <end position="84"/>
    </location>
</feature>
<proteinExistence type="predicted"/>
<dbReference type="EMBL" id="EQ973839">
    <property type="protein sequence ID" value="EEF42800.1"/>
    <property type="molecule type" value="Genomic_DNA"/>
</dbReference>
<dbReference type="InParanoid" id="B9S0S0"/>
<dbReference type="AlphaFoldDB" id="B9S0S0"/>
<feature type="region of interest" description="Disordered" evidence="1">
    <location>
        <begin position="43"/>
        <end position="84"/>
    </location>
</feature>
<accession>B9S0S0</accession>
<organism evidence="2 3">
    <name type="scientific">Ricinus communis</name>
    <name type="common">Castor bean</name>
    <dbReference type="NCBI Taxonomy" id="3988"/>
    <lineage>
        <taxon>Eukaryota</taxon>
        <taxon>Viridiplantae</taxon>
        <taxon>Streptophyta</taxon>
        <taxon>Embryophyta</taxon>
        <taxon>Tracheophyta</taxon>
        <taxon>Spermatophyta</taxon>
        <taxon>Magnoliopsida</taxon>
        <taxon>eudicotyledons</taxon>
        <taxon>Gunneridae</taxon>
        <taxon>Pentapetalae</taxon>
        <taxon>rosids</taxon>
        <taxon>fabids</taxon>
        <taxon>Malpighiales</taxon>
        <taxon>Euphorbiaceae</taxon>
        <taxon>Acalyphoideae</taxon>
        <taxon>Acalypheae</taxon>
        <taxon>Ricinus</taxon>
    </lineage>
</organism>
<gene>
    <name evidence="2" type="ORF">RCOM_1222580</name>
</gene>
<name>B9S0S0_RICCO</name>
<reference evidence="3" key="1">
    <citation type="journal article" date="2010" name="Nat. Biotechnol.">
        <title>Draft genome sequence of the oilseed species Ricinus communis.</title>
        <authorList>
            <person name="Chan A.P."/>
            <person name="Crabtree J."/>
            <person name="Zhao Q."/>
            <person name="Lorenzi H."/>
            <person name="Orvis J."/>
            <person name="Puiu D."/>
            <person name="Melake-Berhan A."/>
            <person name="Jones K.M."/>
            <person name="Redman J."/>
            <person name="Chen G."/>
            <person name="Cahoon E.B."/>
            <person name="Gedil M."/>
            <person name="Stanke M."/>
            <person name="Haas B.J."/>
            <person name="Wortman J.R."/>
            <person name="Fraser-Liggett C.M."/>
            <person name="Ravel J."/>
            <person name="Rabinowicz P.D."/>
        </authorList>
    </citation>
    <scope>NUCLEOTIDE SEQUENCE [LARGE SCALE GENOMIC DNA]</scope>
    <source>
        <strain evidence="3">cv. Hale</strain>
    </source>
</reference>
<keyword evidence="3" id="KW-1185">Reference proteome</keyword>